<comment type="caution">
    <text evidence="2">The sequence shown here is derived from an EMBL/GenBank/DDBJ whole genome shotgun (WGS) entry which is preliminary data.</text>
</comment>
<dbReference type="RefSeq" id="WP_377725762.1">
    <property type="nucleotide sequence ID" value="NZ_JBHSEW010000007.1"/>
</dbReference>
<dbReference type="Proteomes" id="UP001595967">
    <property type="component" value="Unassembled WGS sequence"/>
</dbReference>
<evidence type="ECO:0000256" key="1">
    <source>
        <dbReference type="SAM" id="Phobius"/>
    </source>
</evidence>
<reference evidence="3" key="1">
    <citation type="journal article" date="2019" name="Int. J. Syst. Evol. Microbiol.">
        <title>The Global Catalogue of Microorganisms (GCM) 10K type strain sequencing project: providing services to taxonomists for standard genome sequencing and annotation.</title>
        <authorList>
            <consortium name="The Broad Institute Genomics Platform"/>
            <consortium name="The Broad Institute Genome Sequencing Center for Infectious Disease"/>
            <person name="Wu L."/>
            <person name="Ma J."/>
        </authorList>
    </citation>
    <scope>NUCLEOTIDE SEQUENCE [LARGE SCALE GENOMIC DNA]</scope>
    <source>
        <strain evidence="3">JCM 11650</strain>
    </source>
</reference>
<evidence type="ECO:0000313" key="3">
    <source>
        <dbReference type="Proteomes" id="UP001595967"/>
    </source>
</evidence>
<feature type="transmembrane region" description="Helical" evidence="1">
    <location>
        <begin position="21"/>
        <end position="40"/>
    </location>
</feature>
<keyword evidence="1" id="KW-0472">Membrane</keyword>
<accession>A0ABV9GVX7</accession>
<protein>
    <recommendedName>
        <fullName evidence="4">Flp family type IVb pilin</fullName>
    </recommendedName>
</protein>
<organism evidence="2 3">
    <name type="scientific">Comamonas nitrativorans</name>
    <dbReference type="NCBI Taxonomy" id="108437"/>
    <lineage>
        <taxon>Bacteria</taxon>
        <taxon>Pseudomonadati</taxon>
        <taxon>Pseudomonadota</taxon>
        <taxon>Betaproteobacteria</taxon>
        <taxon>Burkholderiales</taxon>
        <taxon>Comamonadaceae</taxon>
        <taxon>Comamonas</taxon>
    </lineage>
</organism>
<name>A0ABV9GVX7_9BURK</name>
<sequence length="68" mass="7312">MGMSRSPEKGKRFQAGQRGGISVEYVVVCAVLALTLGIGMASDDSVLRQLLMAMRLSFSKLAYAFSLP</sequence>
<evidence type="ECO:0000313" key="2">
    <source>
        <dbReference type="EMBL" id="MFC4622331.1"/>
    </source>
</evidence>
<keyword evidence="1" id="KW-1133">Transmembrane helix</keyword>
<keyword evidence="3" id="KW-1185">Reference proteome</keyword>
<gene>
    <name evidence="2" type="ORF">ACFO3A_08895</name>
</gene>
<proteinExistence type="predicted"/>
<keyword evidence="1" id="KW-0812">Transmembrane</keyword>
<evidence type="ECO:0008006" key="4">
    <source>
        <dbReference type="Google" id="ProtNLM"/>
    </source>
</evidence>
<dbReference type="EMBL" id="JBHSEW010000007">
    <property type="protein sequence ID" value="MFC4622331.1"/>
    <property type="molecule type" value="Genomic_DNA"/>
</dbReference>